<dbReference type="RefSeq" id="YP_001285461.1">
    <property type="nucleotide sequence ID" value="NC_009531.1"/>
</dbReference>
<dbReference type="KEGG" id="vg:5220194"/>
<protein>
    <submittedName>
        <fullName evidence="1">Gp52</fullName>
    </submittedName>
</protein>
<dbReference type="EMBL" id="EF372997">
    <property type="protein sequence ID" value="ABP87959.1"/>
    <property type="molecule type" value="Genomic_DNA"/>
</dbReference>
<keyword evidence="2" id="KW-1185">Reference proteome</keyword>
<evidence type="ECO:0000313" key="1">
    <source>
        <dbReference type="EMBL" id="ABP87959.1"/>
    </source>
</evidence>
<sequence>MSFPSNPALGDQYNTLGSTYEWYGPGTGWQRVTTSAVSSYQFGLDLDDVRTDSGDTSLTYTNGQLTQVSRPGVVKDLTYNGDGTLNTLTITTDTETVTKTFGYSSGILNSITVS</sequence>
<dbReference type="Proteomes" id="UP000000241">
    <property type="component" value="Segment"/>
</dbReference>
<accession>A4ZRD3</accession>
<dbReference type="GeneID" id="5220194"/>
<organism evidence="1 2">
    <name type="scientific">Synechococcus phage Syn5</name>
    <dbReference type="NCBI Taxonomy" id="2914003"/>
    <lineage>
        <taxon>Viruses</taxon>
        <taxon>Duplodnaviria</taxon>
        <taxon>Heunggongvirae</taxon>
        <taxon>Uroviricota</taxon>
        <taxon>Caudoviricetes</taxon>
        <taxon>Autographivirales</taxon>
        <taxon>Voetvirus</taxon>
        <taxon>Voetvirus syn5</taxon>
    </lineage>
</organism>
<proteinExistence type="predicted"/>
<evidence type="ECO:0000313" key="2">
    <source>
        <dbReference type="Proteomes" id="UP000000241"/>
    </source>
</evidence>
<name>A4ZRD3_9CAUD</name>
<reference evidence="1 2" key="1">
    <citation type="journal article" date="2007" name="J. Mol. Biol.">
        <title>Genome sequence, structural proteins, and capsid organization of the cyanophage Syn5: a "horned" bacteriophage of marine synechococcus.</title>
        <authorList>
            <person name="Pope W.H."/>
            <person name="Weigele P.R."/>
            <person name="Chang J."/>
            <person name="Pedulla M.L."/>
            <person name="Ford M.E."/>
            <person name="Houtz J.M."/>
            <person name="Jiang W."/>
            <person name="Chiu W."/>
            <person name="Hatfull G.F."/>
            <person name="Hendrix R.W."/>
            <person name="King J."/>
        </authorList>
    </citation>
    <scope>NUCLEOTIDE SEQUENCE</scope>
</reference>
<gene>
    <name evidence="1" type="primary">52</name>
</gene>